<reference evidence="2 3" key="1">
    <citation type="submission" date="2013-01" db="EMBL/GenBank/DDBJ databases">
        <authorList>
            <person name="Harkins D.M."/>
            <person name="Durkin A.S."/>
            <person name="Brinkac L.M."/>
            <person name="Haft D.H."/>
            <person name="Selengut J.D."/>
            <person name="Sanka R."/>
            <person name="DePew J."/>
            <person name="Purushe J."/>
            <person name="Chanthongthip A."/>
            <person name="Lattana O."/>
            <person name="Phetsouvanh R."/>
            <person name="Newton P.N."/>
            <person name="Vinetz J.M."/>
            <person name="Sutton G.G."/>
            <person name="Nierman W.C."/>
            <person name="Fouts D.E."/>
        </authorList>
    </citation>
    <scope>NUCLEOTIDE SEQUENCE [LARGE SCALE GENOMIC DNA]</scope>
    <source>
        <strain evidence="2 3">UI 13098</strain>
    </source>
</reference>
<name>M6Q022_9LEPT</name>
<feature type="transmembrane region" description="Helical" evidence="1">
    <location>
        <begin position="173"/>
        <end position="190"/>
    </location>
</feature>
<evidence type="ECO:0000256" key="1">
    <source>
        <dbReference type="SAM" id="Phobius"/>
    </source>
</evidence>
<sequence length="193" mass="21961">MSSIIDSLSALSVSIKDLIASIVSPKGLITLASLLILIIISLLVYEYITDQFYLSRYQRKLILFERIVSLDSQKIGADENLSLLRKNLIAELNEYQPRKKFSLNTSIGIPELGWEGFWKFMSGAFFGIIMLFYGIFSTEEDKKDTIIGSIMYLVVVGGIFYFIPIIFFPWVNYFLLPIVPFVLLLGFSKISNN</sequence>
<accession>M6Q022</accession>
<feature type="transmembrane region" description="Helical" evidence="1">
    <location>
        <begin position="117"/>
        <end position="136"/>
    </location>
</feature>
<dbReference type="Proteomes" id="UP000012118">
    <property type="component" value="Unassembled WGS sequence"/>
</dbReference>
<dbReference type="RefSeq" id="WP_004503973.1">
    <property type="nucleotide sequence ID" value="NZ_AHNU02000068.1"/>
</dbReference>
<feature type="transmembrane region" description="Helical" evidence="1">
    <location>
        <begin position="28"/>
        <end position="48"/>
    </location>
</feature>
<evidence type="ECO:0000313" key="2">
    <source>
        <dbReference type="EMBL" id="EMN88896.1"/>
    </source>
</evidence>
<gene>
    <name evidence="2" type="ORF">LEP1GSC108_0195</name>
</gene>
<organism evidence="2 3">
    <name type="scientific">Leptospira weilii str. UI 13098</name>
    <dbReference type="NCBI Taxonomy" id="1088542"/>
    <lineage>
        <taxon>Bacteria</taxon>
        <taxon>Pseudomonadati</taxon>
        <taxon>Spirochaetota</taxon>
        <taxon>Spirochaetia</taxon>
        <taxon>Leptospirales</taxon>
        <taxon>Leptospiraceae</taxon>
        <taxon>Leptospira</taxon>
    </lineage>
</organism>
<keyword evidence="1" id="KW-0812">Transmembrane</keyword>
<evidence type="ECO:0000313" key="3">
    <source>
        <dbReference type="Proteomes" id="UP000012118"/>
    </source>
</evidence>
<feature type="transmembrane region" description="Helical" evidence="1">
    <location>
        <begin position="148"/>
        <end position="167"/>
    </location>
</feature>
<keyword evidence="1" id="KW-0472">Membrane</keyword>
<keyword evidence="1" id="KW-1133">Transmembrane helix</keyword>
<comment type="caution">
    <text evidence="2">The sequence shown here is derived from an EMBL/GenBank/DDBJ whole genome shotgun (WGS) entry which is preliminary data.</text>
</comment>
<protein>
    <submittedName>
        <fullName evidence="2">Uncharacterized protein</fullName>
    </submittedName>
</protein>
<keyword evidence="3" id="KW-1185">Reference proteome</keyword>
<proteinExistence type="predicted"/>
<dbReference type="AlphaFoldDB" id="M6Q022"/>
<dbReference type="EMBL" id="AHNU02000068">
    <property type="protein sequence ID" value="EMN88896.1"/>
    <property type="molecule type" value="Genomic_DNA"/>
</dbReference>